<dbReference type="SFLD" id="SFLDG01140">
    <property type="entry name" value="C2.B:_Phosphomannomutase_and_P"/>
    <property type="match status" value="1"/>
</dbReference>
<dbReference type="InterPro" id="IPR023214">
    <property type="entry name" value="HAD_sf"/>
</dbReference>
<dbReference type="RefSeq" id="WP_330957176.1">
    <property type="nucleotide sequence ID" value="NZ_JAZGJQ010000001.1"/>
</dbReference>
<gene>
    <name evidence="1" type="ORF">VXJ25_00145</name>
</gene>
<name>A0ABU7R729_9ACTN</name>
<dbReference type="InterPro" id="IPR036412">
    <property type="entry name" value="HAD-like_sf"/>
</dbReference>
<dbReference type="InterPro" id="IPR006379">
    <property type="entry name" value="HAD-SF_hydro_IIB"/>
</dbReference>
<dbReference type="Gene3D" id="3.30.1240.10">
    <property type="match status" value="1"/>
</dbReference>
<keyword evidence="1" id="KW-0378">Hydrolase</keyword>
<dbReference type="SUPFAM" id="SSF56784">
    <property type="entry name" value="HAD-like"/>
    <property type="match status" value="1"/>
</dbReference>
<dbReference type="PANTHER" id="PTHR10000">
    <property type="entry name" value="PHOSPHOSERINE PHOSPHATASE"/>
    <property type="match status" value="1"/>
</dbReference>
<dbReference type="SFLD" id="SFLDS00003">
    <property type="entry name" value="Haloacid_Dehalogenase"/>
    <property type="match status" value="1"/>
</dbReference>
<sequence length="268" mass="28714">MFPYKAVFSDIDGTLVDAEHHAMPASAGPIVRLVAAGVPFVLISSRGPGGIAPVQRELGFQGPYVAYGGALVRDACGRELFSKTIGIDAACEIKDFLTTELPQVFCCTYGFDTWVVDDDSDPRVREEEYFVRDKSVVDPDLRGRFGERGVHKFMLMGEPEAILAAEREVARRFPELAVVRSRAELCEIGAGGVSKGAGVRLVCEHLGVDPADCAGFGDGLNDLDLMAAVGTSFAMANAEEAVKARATHVTRWSNVEMGVSRTLEALGA</sequence>
<dbReference type="NCBIfam" id="TIGR01484">
    <property type="entry name" value="HAD-SF-IIB"/>
    <property type="match status" value="1"/>
</dbReference>
<dbReference type="CDD" id="cd07516">
    <property type="entry name" value="HAD_Pase"/>
    <property type="match status" value="1"/>
</dbReference>
<dbReference type="EMBL" id="JAZGJQ010000001">
    <property type="protein sequence ID" value="MEE6146409.1"/>
    <property type="molecule type" value="Genomic_DNA"/>
</dbReference>
<organism evidence="1 2">
    <name type="scientific">Olsenella absiana</name>
    <dbReference type="NCBI Taxonomy" id="3115222"/>
    <lineage>
        <taxon>Bacteria</taxon>
        <taxon>Bacillati</taxon>
        <taxon>Actinomycetota</taxon>
        <taxon>Coriobacteriia</taxon>
        <taxon>Coriobacteriales</taxon>
        <taxon>Atopobiaceae</taxon>
        <taxon>Olsenella</taxon>
    </lineage>
</organism>
<keyword evidence="2" id="KW-1185">Reference proteome</keyword>
<dbReference type="PANTHER" id="PTHR10000:SF8">
    <property type="entry name" value="HAD SUPERFAMILY HYDROLASE-LIKE, TYPE 3"/>
    <property type="match status" value="1"/>
</dbReference>
<dbReference type="Proteomes" id="UP001332931">
    <property type="component" value="Unassembled WGS sequence"/>
</dbReference>
<evidence type="ECO:0000313" key="1">
    <source>
        <dbReference type="EMBL" id="MEE6146409.1"/>
    </source>
</evidence>
<reference evidence="1 2" key="1">
    <citation type="submission" date="2024-01" db="EMBL/GenBank/DDBJ databases">
        <title>Description of Olsenella sp. nov., isolated from pig feces.</title>
        <authorList>
            <person name="Chang Y.-H."/>
        </authorList>
    </citation>
    <scope>NUCLEOTIDE SEQUENCE [LARGE SCALE GENOMIC DNA]</scope>
    <source>
        <strain evidence="1 2">YH-ols2223</strain>
    </source>
</reference>
<dbReference type="NCBIfam" id="TIGR00099">
    <property type="entry name" value="Cof-subfamily"/>
    <property type="match status" value="1"/>
</dbReference>
<dbReference type="InterPro" id="IPR000150">
    <property type="entry name" value="Cof"/>
</dbReference>
<dbReference type="Pfam" id="PF08282">
    <property type="entry name" value="Hydrolase_3"/>
    <property type="match status" value="1"/>
</dbReference>
<proteinExistence type="predicted"/>
<dbReference type="PROSITE" id="PS01229">
    <property type="entry name" value="COF_2"/>
    <property type="match status" value="1"/>
</dbReference>
<dbReference type="GO" id="GO:0016787">
    <property type="term" value="F:hydrolase activity"/>
    <property type="evidence" value="ECO:0007669"/>
    <property type="project" value="UniProtKB-KW"/>
</dbReference>
<dbReference type="Gene3D" id="3.40.50.1000">
    <property type="entry name" value="HAD superfamily/HAD-like"/>
    <property type="match status" value="1"/>
</dbReference>
<accession>A0ABU7R729</accession>
<comment type="caution">
    <text evidence="1">The sequence shown here is derived from an EMBL/GenBank/DDBJ whole genome shotgun (WGS) entry which is preliminary data.</text>
</comment>
<evidence type="ECO:0000313" key="2">
    <source>
        <dbReference type="Proteomes" id="UP001332931"/>
    </source>
</evidence>
<protein>
    <submittedName>
        <fullName evidence="1">Cof-type HAD-IIB family hydrolase</fullName>
        <ecNumber evidence="1">3.1.3.-</ecNumber>
    </submittedName>
</protein>
<dbReference type="EC" id="3.1.3.-" evidence="1"/>